<dbReference type="InterPro" id="IPR007138">
    <property type="entry name" value="ABM_dom"/>
</dbReference>
<dbReference type="EMBL" id="JAGGJU010000003">
    <property type="protein sequence ID" value="MBP1850048.1"/>
    <property type="molecule type" value="Genomic_DNA"/>
</dbReference>
<organism evidence="3 4">
    <name type="scientific">Rhizobium halophytocola</name>
    <dbReference type="NCBI Taxonomy" id="735519"/>
    <lineage>
        <taxon>Bacteria</taxon>
        <taxon>Pseudomonadati</taxon>
        <taxon>Pseudomonadota</taxon>
        <taxon>Alphaproteobacteria</taxon>
        <taxon>Hyphomicrobiales</taxon>
        <taxon>Rhizobiaceae</taxon>
        <taxon>Rhizobium/Agrobacterium group</taxon>
        <taxon>Rhizobium</taxon>
    </lineage>
</organism>
<gene>
    <name evidence="3" type="ORF">J2Z17_001469</name>
</gene>
<dbReference type="RefSeq" id="WP_209943609.1">
    <property type="nucleotide sequence ID" value="NZ_JAGGJU010000003.1"/>
</dbReference>
<dbReference type="GO" id="GO:0004497">
    <property type="term" value="F:monooxygenase activity"/>
    <property type="evidence" value="ECO:0007669"/>
    <property type="project" value="UniProtKB-KW"/>
</dbReference>
<evidence type="ECO:0000259" key="2">
    <source>
        <dbReference type="PROSITE" id="PS51725"/>
    </source>
</evidence>
<dbReference type="Pfam" id="PF03992">
    <property type="entry name" value="ABM"/>
    <property type="match status" value="1"/>
</dbReference>
<keyword evidence="3" id="KW-0503">Monooxygenase</keyword>
<keyword evidence="4" id="KW-1185">Reference proteome</keyword>
<dbReference type="InterPro" id="IPR011008">
    <property type="entry name" value="Dimeric_a/b-barrel"/>
</dbReference>
<feature type="chain" id="PRO_5045245561" evidence="1">
    <location>
        <begin position="25"/>
        <end position="131"/>
    </location>
</feature>
<proteinExistence type="predicted"/>
<evidence type="ECO:0000256" key="1">
    <source>
        <dbReference type="SAM" id="SignalP"/>
    </source>
</evidence>
<dbReference type="PROSITE" id="PS51725">
    <property type="entry name" value="ABM"/>
    <property type="match status" value="1"/>
</dbReference>
<comment type="caution">
    <text evidence="3">The sequence shown here is derived from an EMBL/GenBank/DDBJ whole genome shotgun (WGS) entry which is preliminary data.</text>
</comment>
<dbReference type="Gene3D" id="3.30.70.100">
    <property type="match status" value="1"/>
</dbReference>
<evidence type="ECO:0000313" key="3">
    <source>
        <dbReference type="EMBL" id="MBP1850048.1"/>
    </source>
</evidence>
<dbReference type="SUPFAM" id="SSF54909">
    <property type="entry name" value="Dimeric alpha+beta barrel"/>
    <property type="match status" value="1"/>
</dbReference>
<feature type="domain" description="ABM" evidence="2">
    <location>
        <begin position="39"/>
        <end position="127"/>
    </location>
</feature>
<protein>
    <submittedName>
        <fullName evidence="3">Quinol monooxygenase YgiN</fullName>
    </submittedName>
</protein>
<dbReference type="Proteomes" id="UP000759443">
    <property type="component" value="Unassembled WGS sequence"/>
</dbReference>
<feature type="signal peptide" evidence="1">
    <location>
        <begin position="1"/>
        <end position="24"/>
    </location>
</feature>
<evidence type="ECO:0000313" key="4">
    <source>
        <dbReference type="Proteomes" id="UP000759443"/>
    </source>
</evidence>
<sequence>MIRPTSPLLATALGALVSATNVQAQTPSETYARLDAAPYGLLVKLPIHAGQRQQFLKLIKSRIAESRAMAEVIDFEVLSTPDDNTFIAVERFRDKAAAHAFEALPETKRFLNSLKPMLGPGLEATVLTPLP</sequence>
<name>A0ABS4DWJ8_9HYPH</name>
<keyword evidence="3" id="KW-0560">Oxidoreductase</keyword>
<reference evidence="3 4" key="1">
    <citation type="submission" date="2021-03" db="EMBL/GenBank/DDBJ databases">
        <title>Genomic Encyclopedia of Type Strains, Phase IV (KMG-IV): sequencing the most valuable type-strain genomes for metagenomic binning, comparative biology and taxonomic classification.</title>
        <authorList>
            <person name="Goeker M."/>
        </authorList>
    </citation>
    <scope>NUCLEOTIDE SEQUENCE [LARGE SCALE GENOMIC DNA]</scope>
    <source>
        <strain evidence="3 4">DSM 21600</strain>
    </source>
</reference>
<keyword evidence="1" id="KW-0732">Signal</keyword>
<accession>A0ABS4DWJ8</accession>